<sequence length="215" mass="24085">MQPTVKISKSVLLCLIWISIPALLLSEFKLAYVTDFSLYNCTCIRSLSVCGRIDPGECDCNAFSFSVLHRSTSDSVLNEKCITVWYTSPGNVALLLNNSEVRHLSLVKCDSTGWKPILYDYFTVQRLERLTVSYRNRYADFTKAIELGRQRLPGAHDDEASMAVIHLSVLAGQPTLKAFTVQTTGQSNGSFPFPNLSMAHSYLSDTSNRFITFVY</sequence>
<dbReference type="InterPro" id="IPR029250">
    <property type="entry name" value="ECPIP"/>
</dbReference>
<dbReference type="Proteomes" id="UP000289886">
    <property type="component" value="Unassembled WGS sequence"/>
</dbReference>
<proteinExistence type="predicted"/>
<comment type="caution">
    <text evidence="1">The sequence shown here is derived from an EMBL/GenBank/DDBJ whole genome shotgun (WGS) entry which is preliminary data.</text>
</comment>
<keyword evidence="2" id="KW-1185">Reference proteome</keyword>
<name>A0A444UCS7_ACIRT</name>
<organism evidence="1 2">
    <name type="scientific">Acipenser ruthenus</name>
    <name type="common">Sterlet sturgeon</name>
    <dbReference type="NCBI Taxonomy" id="7906"/>
    <lineage>
        <taxon>Eukaryota</taxon>
        <taxon>Metazoa</taxon>
        <taxon>Chordata</taxon>
        <taxon>Craniata</taxon>
        <taxon>Vertebrata</taxon>
        <taxon>Euteleostomi</taxon>
        <taxon>Actinopterygii</taxon>
        <taxon>Chondrostei</taxon>
        <taxon>Acipenseriformes</taxon>
        <taxon>Acipenseridae</taxon>
        <taxon>Acipenser</taxon>
    </lineage>
</organism>
<dbReference type="Pfam" id="PF15137">
    <property type="entry name" value="ECPIP"/>
    <property type="match status" value="1"/>
</dbReference>
<reference evidence="1 2" key="1">
    <citation type="submission" date="2019-01" db="EMBL/GenBank/DDBJ databases">
        <title>Draft Genome and Complete Hox-Cluster Characterization of the Sterlet Sturgeon (Acipenser ruthenus).</title>
        <authorList>
            <person name="Wei Q."/>
        </authorList>
    </citation>
    <scope>NUCLEOTIDE SEQUENCE [LARGE SCALE GENOMIC DNA]</scope>
    <source>
        <strain evidence="1">WHYD16114868_AA</strain>
        <tissue evidence="1">Blood</tissue>
    </source>
</reference>
<accession>A0A444UCS7</accession>
<gene>
    <name evidence="1" type="ORF">EOD39_5794</name>
</gene>
<dbReference type="AlphaFoldDB" id="A0A444UCS7"/>
<evidence type="ECO:0000313" key="2">
    <source>
        <dbReference type="Proteomes" id="UP000289886"/>
    </source>
</evidence>
<dbReference type="EMBL" id="SCEB01214815">
    <property type="protein sequence ID" value="RXM32980.1"/>
    <property type="molecule type" value="Genomic_DNA"/>
</dbReference>
<evidence type="ECO:0000313" key="1">
    <source>
        <dbReference type="EMBL" id="RXM32980.1"/>
    </source>
</evidence>
<protein>
    <submittedName>
        <fullName evidence="1">Uncharacterized protein</fullName>
    </submittedName>
</protein>